<dbReference type="GO" id="GO:0006281">
    <property type="term" value="P:DNA repair"/>
    <property type="evidence" value="ECO:0007669"/>
    <property type="project" value="UniProtKB-UniRule"/>
</dbReference>
<dbReference type="InterPro" id="IPR003583">
    <property type="entry name" value="Hlx-hairpin-Hlx_DNA-bd_motif"/>
</dbReference>
<dbReference type="GO" id="GO:0009378">
    <property type="term" value="F:four-way junction helicase activity"/>
    <property type="evidence" value="ECO:0007669"/>
    <property type="project" value="InterPro"/>
</dbReference>
<comment type="caution">
    <text evidence="8">The sequence shown here is derived from an EMBL/GenBank/DDBJ whole genome shotgun (WGS) entry which is preliminary data.</text>
</comment>
<organism evidence="8 9">
    <name type="scientific">Candidatus Faeciplasma pullistercoris</name>
    <dbReference type="NCBI Taxonomy" id="2840800"/>
    <lineage>
        <taxon>Bacteria</taxon>
        <taxon>Bacillati</taxon>
        <taxon>Bacillota</taxon>
        <taxon>Clostridia</taxon>
        <taxon>Eubacteriales</taxon>
        <taxon>Oscillospiraceae</taxon>
        <taxon>Oscillospiraceae incertae sedis</taxon>
        <taxon>Candidatus Faeciplasma</taxon>
    </lineage>
</organism>
<dbReference type="GO" id="GO:0000400">
    <property type="term" value="F:four-way junction DNA binding"/>
    <property type="evidence" value="ECO:0007669"/>
    <property type="project" value="UniProtKB-UniRule"/>
</dbReference>
<name>A0A9D1GVR4_9FIRM</name>
<comment type="similarity">
    <text evidence="6">Belongs to the RuvA family.</text>
</comment>
<dbReference type="Gene3D" id="2.40.50.140">
    <property type="entry name" value="Nucleic acid-binding proteins"/>
    <property type="match status" value="1"/>
</dbReference>
<dbReference type="Gene3D" id="1.10.8.10">
    <property type="entry name" value="DNA helicase RuvA subunit, C-terminal domain"/>
    <property type="match status" value="1"/>
</dbReference>
<reference evidence="8" key="1">
    <citation type="submission" date="2020-10" db="EMBL/GenBank/DDBJ databases">
        <authorList>
            <person name="Gilroy R."/>
        </authorList>
    </citation>
    <scope>NUCLEOTIDE SEQUENCE</scope>
    <source>
        <strain evidence="8">CHK33-4379</strain>
    </source>
</reference>
<dbReference type="InterPro" id="IPR012340">
    <property type="entry name" value="NA-bd_OB-fold"/>
</dbReference>
<gene>
    <name evidence="6 8" type="primary">ruvA</name>
    <name evidence="8" type="ORF">IAC39_05735</name>
</gene>
<dbReference type="GO" id="GO:0009379">
    <property type="term" value="C:Holliday junction helicase complex"/>
    <property type="evidence" value="ECO:0007669"/>
    <property type="project" value="InterPro"/>
</dbReference>
<keyword evidence="2 6" id="KW-0227">DNA damage</keyword>
<dbReference type="InterPro" id="IPR036267">
    <property type="entry name" value="RuvA_C_sf"/>
</dbReference>
<evidence type="ECO:0000256" key="6">
    <source>
        <dbReference type="HAMAP-Rule" id="MF_00031"/>
    </source>
</evidence>
<evidence type="ECO:0000256" key="4">
    <source>
        <dbReference type="ARBA" id="ARBA00023172"/>
    </source>
</evidence>
<keyword evidence="3 6" id="KW-0238">DNA-binding</keyword>
<dbReference type="GO" id="GO:0006310">
    <property type="term" value="P:DNA recombination"/>
    <property type="evidence" value="ECO:0007669"/>
    <property type="project" value="UniProtKB-UniRule"/>
</dbReference>
<dbReference type="EMBL" id="DVLL01000021">
    <property type="protein sequence ID" value="HIT59190.1"/>
    <property type="molecule type" value="Genomic_DNA"/>
</dbReference>
<evidence type="ECO:0000256" key="2">
    <source>
        <dbReference type="ARBA" id="ARBA00022763"/>
    </source>
</evidence>
<feature type="domain" description="Helix-hairpin-helix DNA-binding motif class 1" evidence="7">
    <location>
        <begin position="107"/>
        <end position="126"/>
    </location>
</feature>
<dbReference type="SUPFAM" id="SSF50249">
    <property type="entry name" value="Nucleic acid-binding proteins"/>
    <property type="match status" value="1"/>
</dbReference>
<evidence type="ECO:0000256" key="5">
    <source>
        <dbReference type="ARBA" id="ARBA00023204"/>
    </source>
</evidence>
<dbReference type="Proteomes" id="UP000824136">
    <property type="component" value="Unassembled WGS sequence"/>
</dbReference>
<dbReference type="SUPFAM" id="SSF46929">
    <property type="entry name" value="DNA helicase RuvA subunit, C-terminal domain"/>
    <property type="match status" value="1"/>
</dbReference>
<accession>A0A9D1GVR4</accession>
<comment type="domain">
    <text evidence="6">Has three domains with a flexible linker between the domains II and III and assumes an 'L' shape. Domain III is highly mobile and contacts RuvB.</text>
</comment>
<comment type="function">
    <text evidence="6">The RuvA-RuvB-RuvC complex processes Holliday junction (HJ) DNA during genetic recombination and DNA repair, while the RuvA-RuvB complex plays an important role in the rescue of blocked DNA replication forks via replication fork reversal (RFR). RuvA specifically binds to HJ cruciform DNA, conferring on it an open structure. The RuvB hexamer acts as an ATP-dependent pump, pulling dsDNA into and through the RuvAB complex. HJ branch migration allows RuvC to scan DNA until it finds its consensus sequence, where it cleaves and resolves the cruciform DNA.</text>
</comment>
<dbReference type="Pfam" id="PF01330">
    <property type="entry name" value="RuvA_N"/>
    <property type="match status" value="1"/>
</dbReference>
<evidence type="ECO:0000256" key="1">
    <source>
        <dbReference type="ARBA" id="ARBA00022490"/>
    </source>
</evidence>
<dbReference type="HAMAP" id="MF_00031">
    <property type="entry name" value="DNA_HJ_migration_RuvA"/>
    <property type="match status" value="1"/>
</dbReference>
<evidence type="ECO:0000259" key="7">
    <source>
        <dbReference type="SMART" id="SM00278"/>
    </source>
</evidence>
<dbReference type="Pfam" id="PF07499">
    <property type="entry name" value="RuvA_C"/>
    <property type="match status" value="1"/>
</dbReference>
<reference evidence="8" key="2">
    <citation type="journal article" date="2021" name="PeerJ">
        <title>Extensive microbial diversity within the chicken gut microbiome revealed by metagenomics and culture.</title>
        <authorList>
            <person name="Gilroy R."/>
            <person name="Ravi A."/>
            <person name="Getino M."/>
            <person name="Pursley I."/>
            <person name="Horton D.L."/>
            <person name="Alikhan N.F."/>
            <person name="Baker D."/>
            <person name="Gharbi K."/>
            <person name="Hall N."/>
            <person name="Watson M."/>
            <person name="Adriaenssens E.M."/>
            <person name="Foster-Nyarko E."/>
            <person name="Jarju S."/>
            <person name="Secka A."/>
            <person name="Antonio M."/>
            <person name="Oren A."/>
            <person name="Chaudhuri R.R."/>
            <person name="La Ragione R."/>
            <person name="Hildebrand F."/>
            <person name="Pallen M.J."/>
        </authorList>
    </citation>
    <scope>NUCLEOTIDE SEQUENCE</scope>
    <source>
        <strain evidence="8">CHK33-4379</strain>
    </source>
</reference>
<dbReference type="InterPro" id="IPR011114">
    <property type="entry name" value="RuvA_C"/>
</dbReference>
<keyword evidence="4 6" id="KW-0233">DNA recombination</keyword>
<dbReference type="InterPro" id="IPR013849">
    <property type="entry name" value="DNA_helicase_Holl-junc_RuvA_I"/>
</dbReference>
<evidence type="ECO:0000313" key="9">
    <source>
        <dbReference type="Proteomes" id="UP000824136"/>
    </source>
</evidence>
<evidence type="ECO:0000313" key="8">
    <source>
        <dbReference type="EMBL" id="HIT59190.1"/>
    </source>
</evidence>
<keyword evidence="1 6" id="KW-0963">Cytoplasm</keyword>
<feature type="domain" description="Helix-hairpin-helix DNA-binding motif class 1" evidence="7">
    <location>
        <begin position="72"/>
        <end position="91"/>
    </location>
</feature>
<keyword evidence="5 6" id="KW-0234">DNA repair</keyword>
<dbReference type="Gene3D" id="1.10.150.20">
    <property type="entry name" value="5' to 3' exonuclease, C-terminal subdomain"/>
    <property type="match status" value="1"/>
</dbReference>
<feature type="region of interest" description="Domain III" evidence="6">
    <location>
        <begin position="151"/>
        <end position="202"/>
    </location>
</feature>
<comment type="subunit">
    <text evidence="6">Homotetramer. Forms an RuvA(8)-RuvB(12)-Holliday junction (HJ) complex. HJ DNA is sandwiched between 2 RuvA tetramers; dsDNA enters through RuvA and exits via RuvB. An RuvB hexamer assembles on each DNA strand where it exits the tetramer. Each RuvB hexamer is contacted by two RuvA subunits (via domain III) on 2 adjacent RuvB subunits; this complex drives branch migration. In the full resolvosome a probable DNA-RuvA(4)-RuvB(12)-RuvC(2) complex forms which resolves the HJ.</text>
</comment>
<dbReference type="NCBIfam" id="TIGR00084">
    <property type="entry name" value="ruvA"/>
    <property type="match status" value="1"/>
</dbReference>
<proteinExistence type="inferred from homology"/>
<dbReference type="InterPro" id="IPR010994">
    <property type="entry name" value="RuvA_2-like"/>
</dbReference>
<dbReference type="GO" id="GO:0005524">
    <property type="term" value="F:ATP binding"/>
    <property type="evidence" value="ECO:0007669"/>
    <property type="project" value="InterPro"/>
</dbReference>
<dbReference type="GO" id="GO:0048476">
    <property type="term" value="C:Holliday junction resolvase complex"/>
    <property type="evidence" value="ECO:0007669"/>
    <property type="project" value="UniProtKB-UniRule"/>
</dbReference>
<comment type="caution">
    <text evidence="6">Lacks conserved residue(s) required for the propagation of feature annotation.</text>
</comment>
<dbReference type="SUPFAM" id="SSF47781">
    <property type="entry name" value="RuvA domain 2-like"/>
    <property type="match status" value="1"/>
</dbReference>
<dbReference type="CDD" id="cd14332">
    <property type="entry name" value="UBA_RuvA_C"/>
    <property type="match status" value="1"/>
</dbReference>
<dbReference type="Pfam" id="PF14520">
    <property type="entry name" value="HHH_5"/>
    <property type="match status" value="1"/>
</dbReference>
<protein>
    <recommendedName>
        <fullName evidence="6">Holliday junction branch migration complex subunit RuvA</fullName>
    </recommendedName>
</protein>
<evidence type="ECO:0000256" key="3">
    <source>
        <dbReference type="ARBA" id="ARBA00023125"/>
    </source>
</evidence>
<comment type="subcellular location">
    <subcellularLocation>
        <location evidence="6">Cytoplasm</location>
    </subcellularLocation>
</comment>
<dbReference type="InterPro" id="IPR000085">
    <property type="entry name" value="RuvA"/>
</dbReference>
<sequence>MIYSLTGKIIHTGSDLCVVECGGVGYACKTTFSTLGQISGLDEVTLYTHLAVREDGIELFGFYTKEELECFKLLTSVSGVGARFALAILSSNTPSQVALAIASGDTKAFSKVKGIGNKIAQRVVMELKDKIAKDASLSGSESIISDVASISDGSAKSEAIAALVVLGYTQSEAASAVSRCADGIGADEIIKQCLRLLASGRI</sequence>
<dbReference type="SMART" id="SM00278">
    <property type="entry name" value="HhH1"/>
    <property type="match status" value="2"/>
</dbReference>
<dbReference type="GO" id="GO:0005737">
    <property type="term" value="C:cytoplasm"/>
    <property type="evidence" value="ECO:0007669"/>
    <property type="project" value="UniProtKB-SubCell"/>
</dbReference>
<dbReference type="AlphaFoldDB" id="A0A9D1GVR4"/>